<feature type="domain" description="HTH cro/C1-type" evidence="1">
    <location>
        <begin position="7"/>
        <end position="64"/>
    </location>
</feature>
<keyword evidence="3" id="KW-1185">Reference proteome</keyword>
<dbReference type="Gene3D" id="1.10.260.40">
    <property type="entry name" value="lambda repressor-like DNA-binding domains"/>
    <property type="match status" value="1"/>
</dbReference>
<reference evidence="2 3" key="1">
    <citation type="submission" date="2024-03" db="EMBL/GenBank/DDBJ databases">
        <title>Human intestinal bacterial collection.</title>
        <authorList>
            <person name="Pauvert C."/>
            <person name="Hitch T.C.A."/>
            <person name="Clavel T."/>
        </authorList>
    </citation>
    <scope>NUCLEOTIDE SEQUENCE [LARGE SCALE GENOMIC DNA]</scope>
    <source>
        <strain evidence="2 3">CLA-AA-H192</strain>
    </source>
</reference>
<dbReference type="RefSeq" id="WP_349135941.1">
    <property type="nucleotide sequence ID" value="NZ_JBBMFF010000221.1"/>
</dbReference>
<dbReference type="Proteomes" id="UP001491552">
    <property type="component" value="Unassembled WGS sequence"/>
</dbReference>
<dbReference type="InterPro" id="IPR001387">
    <property type="entry name" value="Cro/C1-type_HTH"/>
</dbReference>
<comment type="caution">
    <text evidence="2">The sequence shown here is derived from an EMBL/GenBank/DDBJ whole genome shotgun (WGS) entry which is preliminary data.</text>
</comment>
<name>A0ABV1G749_9FIRM</name>
<proteinExistence type="predicted"/>
<evidence type="ECO:0000313" key="3">
    <source>
        <dbReference type="Proteomes" id="UP001491552"/>
    </source>
</evidence>
<dbReference type="Pfam" id="PF13443">
    <property type="entry name" value="HTH_26"/>
    <property type="match status" value="1"/>
</dbReference>
<accession>A0ABV1G749</accession>
<sequence length="66" mass="7579">MPVDYKKLWILLIEKNISKPQLRKAANISPSTFTKLNKNEFVAMDVLVRICMVLDCDIGDVVEITR</sequence>
<dbReference type="EMBL" id="JBBMFF010000221">
    <property type="protein sequence ID" value="MEQ2511236.1"/>
    <property type="molecule type" value="Genomic_DNA"/>
</dbReference>
<organism evidence="2 3">
    <name type="scientific">Faecousia intestinalis</name>
    <dbReference type="NCBI Taxonomy" id="3133167"/>
    <lineage>
        <taxon>Bacteria</taxon>
        <taxon>Bacillati</taxon>
        <taxon>Bacillota</taxon>
        <taxon>Clostridia</taxon>
        <taxon>Eubacteriales</taxon>
        <taxon>Oscillospiraceae</taxon>
        <taxon>Faecousia</taxon>
    </lineage>
</organism>
<protein>
    <submittedName>
        <fullName evidence="2">Helix-turn-helix transcriptional regulator</fullName>
    </submittedName>
</protein>
<dbReference type="SUPFAM" id="SSF47413">
    <property type="entry name" value="lambda repressor-like DNA-binding domains"/>
    <property type="match status" value="1"/>
</dbReference>
<dbReference type="InterPro" id="IPR010982">
    <property type="entry name" value="Lambda_DNA-bd_dom_sf"/>
</dbReference>
<gene>
    <name evidence="2" type="ORF">WMO66_08260</name>
</gene>
<evidence type="ECO:0000313" key="2">
    <source>
        <dbReference type="EMBL" id="MEQ2511236.1"/>
    </source>
</evidence>
<evidence type="ECO:0000259" key="1">
    <source>
        <dbReference type="Pfam" id="PF13443"/>
    </source>
</evidence>